<evidence type="ECO:0000256" key="13">
    <source>
        <dbReference type="ARBA" id="ARBA00023303"/>
    </source>
</evidence>
<comment type="subunit">
    <text evidence="3">May form heteromers.</text>
</comment>
<dbReference type="RefSeq" id="XP_021824225.1">
    <property type="nucleotide sequence ID" value="XM_021968533.1"/>
</dbReference>
<comment type="subcellular location">
    <subcellularLocation>
        <location evidence="1">Membrane</location>
        <topology evidence="1">Multi-pass membrane protein</topology>
    </subcellularLocation>
</comment>
<feature type="domain" description="Ionotropic glutamate receptor C-terminal" evidence="20">
    <location>
        <begin position="439"/>
        <end position="791"/>
    </location>
</feature>
<keyword evidence="7 18" id="KW-1133">Transmembrane helix</keyword>
<dbReference type="AlphaFoldDB" id="A0A6P5TB11"/>
<keyword evidence="6 19" id="KW-0732">Signal</keyword>
<accession>A0A6P5TB11</accession>
<evidence type="ECO:0000256" key="4">
    <source>
        <dbReference type="ARBA" id="ARBA00022448"/>
    </source>
</evidence>
<evidence type="ECO:0000256" key="19">
    <source>
        <dbReference type="SAM" id="SignalP"/>
    </source>
</evidence>
<sequence length="941" mass="104465">MMIFLVMALNTTIPINVGVVLDLDTRFGIIRLSCINMALSDFYASHSNYNTRLVLHTRDSARDVVVAADAALDLIKNVEVQAIIGLESSMQANFVIDLGDQAQVPIISFSATSPSLRGSYFFRIAQNDSSQVRAIGALIQAFGWREAVPVSIDNEFGEGLTPYLTTALQEVGAGIPYWSLIPSMATDDQIIEELHRLMSMQTRVFIVHMSPSLGSRFFAKARDIGMMEEGNVWITTNGMTNSFSSSSSSVDIDNMQGVLGIKTNVPNTKELENFRARWQTKFQQDNPTILNVKLDVFGLWAYDAAWALALAVEKVGGTNFSFQKMNSSHNSTDLGSLEVSQGGPELVRELSGTRFKGLSGDFSLINGQLQSSTFQVVNVNDNGERGIGYWTPQNGLVRNINSNRNTNRYSTSNASLGPVIWPGDTILAPRGWQIRTNGTLKVLVPLKQGFEELVSVVYDPSTNTAKVNGGYCIEVFDAVIKALPYPVPYEFYPFANPNGRSAGSYNDLINQVFLGNYDAAVGDITIRANRSLYVDFTLPFTESGISMVVPLKGNDGGKNTWVFLKPLTWDLWVTIGCFFIFIGFVVWFLEHRINEDFRGPPHHQIGTSFWFAFSTMVFAHREQVVSNLGRFVVIIWCFVVLVLTQSYTASLSSILTIQQLQPIVTDVNLLLKNGDNVGYQEGYFIYGILSKLGFKDDKLRTYNSAEELDKLLQNGNENGGISAAFDETPYMKLFLATNCLKYTLVEPTFKADGFALVFQKGSLLTRDVSTAITQVQEGDKMKAIEDKWFKKTESCSNPNTASSYDTLSLESFWGLFIVAGVASSLALLIFAAMFLYEHSHILTCVDSKASFWTRIRQVLRAYDQQDKTWHAYKKSRKEDGVHGIAAVQSSPNTNCLCLRRPSRSSKPNQIEPEIVLEEQEGTTSTQHSDLNPNATELTSIT</sequence>
<keyword evidence="5 18" id="KW-0812">Transmembrane</keyword>
<dbReference type="Pfam" id="PF10613">
    <property type="entry name" value="Lig_chan-Glu_bd"/>
    <property type="match status" value="1"/>
</dbReference>
<protein>
    <recommendedName>
        <fullName evidence="15">Glutamate receptor</fullName>
    </recommendedName>
</protein>
<dbReference type="FunFam" id="3.40.50.2300:FF:000081">
    <property type="entry name" value="Glutamate receptor"/>
    <property type="match status" value="1"/>
</dbReference>
<dbReference type="Gene3D" id="1.10.287.70">
    <property type="match status" value="1"/>
</dbReference>
<feature type="chain" id="PRO_5027828991" description="Glutamate receptor" evidence="19">
    <location>
        <begin position="19"/>
        <end position="941"/>
    </location>
</feature>
<dbReference type="PANTHER" id="PTHR34836">
    <property type="entry name" value="OS06G0188250 PROTEIN"/>
    <property type="match status" value="1"/>
</dbReference>
<feature type="compositionally biased region" description="Polar residues" evidence="17">
    <location>
        <begin position="921"/>
        <end position="941"/>
    </location>
</feature>
<feature type="signal peptide" evidence="19">
    <location>
        <begin position="1"/>
        <end position="18"/>
    </location>
</feature>
<keyword evidence="11" id="KW-0325">Glycoprotein</keyword>
<evidence type="ECO:0000256" key="10">
    <source>
        <dbReference type="ARBA" id="ARBA00023170"/>
    </source>
</evidence>
<comment type="similarity">
    <text evidence="2 15">Belongs to the glutamate-gated ion channel (TC 1.A.10.1) family.</text>
</comment>
<evidence type="ECO:0000256" key="8">
    <source>
        <dbReference type="ARBA" id="ARBA00023065"/>
    </source>
</evidence>
<dbReference type="GeneID" id="110765395"/>
<dbReference type="PANTHER" id="PTHR34836:SF1">
    <property type="entry name" value="OS09G0428600 PROTEIN"/>
    <property type="match status" value="1"/>
</dbReference>
<dbReference type="FunFam" id="3.40.190.10:FF:000103">
    <property type="entry name" value="Glutamate receptor"/>
    <property type="match status" value="1"/>
</dbReference>
<feature type="disulfide bond" evidence="16">
    <location>
        <begin position="739"/>
        <end position="795"/>
    </location>
</feature>
<keyword evidence="4 15" id="KW-0813">Transport</keyword>
<evidence type="ECO:0000256" key="1">
    <source>
        <dbReference type="ARBA" id="ARBA00004141"/>
    </source>
</evidence>
<proteinExistence type="inferred from homology"/>
<dbReference type="Pfam" id="PF01094">
    <property type="entry name" value="ANF_receptor"/>
    <property type="match status" value="1"/>
</dbReference>
<feature type="transmembrane region" description="Helical" evidence="18">
    <location>
        <begin position="569"/>
        <end position="589"/>
    </location>
</feature>
<name>A0A6P5TB11_PRUAV</name>
<evidence type="ECO:0000256" key="2">
    <source>
        <dbReference type="ARBA" id="ARBA00008685"/>
    </source>
</evidence>
<dbReference type="InterPro" id="IPR019594">
    <property type="entry name" value="Glu/Gly-bd"/>
</dbReference>
<keyword evidence="9 15" id="KW-0472">Membrane</keyword>
<dbReference type="InterPro" id="IPR017103">
    <property type="entry name" value="Iontropic_Glu_rcpt_pln"/>
</dbReference>
<dbReference type="InterPro" id="IPR001828">
    <property type="entry name" value="ANF_lig-bd_rcpt"/>
</dbReference>
<dbReference type="GO" id="GO:0016020">
    <property type="term" value="C:membrane"/>
    <property type="evidence" value="ECO:0007669"/>
    <property type="project" value="UniProtKB-SubCell"/>
</dbReference>
<evidence type="ECO:0000256" key="12">
    <source>
        <dbReference type="ARBA" id="ARBA00023286"/>
    </source>
</evidence>
<evidence type="ECO:0000256" key="7">
    <source>
        <dbReference type="ARBA" id="ARBA00022989"/>
    </source>
</evidence>
<dbReference type="SUPFAM" id="SSF53822">
    <property type="entry name" value="Periplasmic binding protein-like I"/>
    <property type="match status" value="1"/>
</dbReference>
<dbReference type="PIRSF" id="PIRSF037090">
    <property type="entry name" value="Iontro_Glu-like_rcpt_pln"/>
    <property type="match status" value="1"/>
</dbReference>
<feature type="transmembrane region" description="Helical" evidence="18">
    <location>
        <begin position="812"/>
        <end position="836"/>
    </location>
</feature>
<dbReference type="InterPro" id="IPR044440">
    <property type="entry name" value="GABAb_receptor_plant_PBP1"/>
</dbReference>
<comment type="function">
    <text evidence="15">Glutamate-gated receptor that probably acts as non-selective cation channel.</text>
</comment>
<comment type="function">
    <text evidence="14">Glutamate-gated receptor that probably acts as a non-selective cation channel. May be involved in light-signal transduction and calcium homeostasis via the regulation of calcium influx into cells.</text>
</comment>
<dbReference type="InterPro" id="IPR015683">
    <property type="entry name" value="Ionotropic_Glu_rcpt"/>
</dbReference>
<evidence type="ECO:0000256" key="16">
    <source>
        <dbReference type="PIRSR" id="PIRSR037090-50"/>
    </source>
</evidence>
<dbReference type="SUPFAM" id="SSF53850">
    <property type="entry name" value="Periplasmic binding protein-like II"/>
    <property type="match status" value="1"/>
</dbReference>
<dbReference type="SMART" id="SM00079">
    <property type="entry name" value="PBPe"/>
    <property type="match status" value="1"/>
</dbReference>
<dbReference type="FunFam" id="3.40.50.2300:FF:000195">
    <property type="entry name" value="Glutamate receptor"/>
    <property type="match status" value="1"/>
</dbReference>
<keyword evidence="16" id="KW-1015">Disulfide bond</keyword>
<dbReference type="SUPFAM" id="SSF81324">
    <property type="entry name" value="Voltage-gated potassium channels"/>
    <property type="match status" value="1"/>
</dbReference>
<keyword evidence="10 15" id="KW-0675">Receptor</keyword>
<keyword evidence="21" id="KW-1185">Reference proteome</keyword>
<evidence type="ECO:0000259" key="20">
    <source>
        <dbReference type="SMART" id="SM00079"/>
    </source>
</evidence>
<feature type="region of interest" description="Disordered" evidence="17">
    <location>
        <begin position="918"/>
        <end position="941"/>
    </location>
</feature>
<keyword evidence="13 15" id="KW-0407">Ion channel</keyword>
<dbReference type="CDD" id="cd13686">
    <property type="entry name" value="GluR_Plant"/>
    <property type="match status" value="1"/>
</dbReference>
<dbReference type="Proteomes" id="UP000515124">
    <property type="component" value="Unplaced"/>
</dbReference>
<dbReference type="FunFam" id="1.10.287.70:FF:000037">
    <property type="entry name" value="Glutamate receptor"/>
    <property type="match status" value="1"/>
</dbReference>
<organism evidence="21 22">
    <name type="scientific">Prunus avium</name>
    <name type="common">Cherry</name>
    <name type="synonym">Cerasus avium</name>
    <dbReference type="NCBI Taxonomy" id="42229"/>
    <lineage>
        <taxon>Eukaryota</taxon>
        <taxon>Viridiplantae</taxon>
        <taxon>Streptophyta</taxon>
        <taxon>Embryophyta</taxon>
        <taxon>Tracheophyta</taxon>
        <taxon>Spermatophyta</taxon>
        <taxon>Magnoliopsida</taxon>
        <taxon>eudicotyledons</taxon>
        <taxon>Gunneridae</taxon>
        <taxon>Pentapetalae</taxon>
        <taxon>rosids</taxon>
        <taxon>fabids</taxon>
        <taxon>Rosales</taxon>
        <taxon>Rosaceae</taxon>
        <taxon>Amygdaloideae</taxon>
        <taxon>Amygdaleae</taxon>
        <taxon>Prunus</taxon>
    </lineage>
</organism>
<dbReference type="SMR" id="A0A6P5TB11"/>
<evidence type="ECO:0000256" key="3">
    <source>
        <dbReference type="ARBA" id="ARBA00011095"/>
    </source>
</evidence>
<feature type="transmembrane region" description="Helical" evidence="18">
    <location>
        <begin position="631"/>
        <end position="649"/>
    </location>
</feature>
<evidence type="ECO:0000256" key="6">
    <source>
        <dbReference type="ARBA" id="ARBA00022729"/>
    </source>
</evidence>
<dbReference type="Gene3D" id="3.40.50.2300">
    <property type="match status" value="3"/>
</dbReference>
<keyword evidence="8 15" id="KW-0406">Ion transport</keyword>
<evidence type="ECO:0000256" key="15">
    <source>
        <dbReference type="PIRNR" id="PIRNR037090"/>
    </source>
</evidence>
<evidence type="ECO:0000256" key="5">
    <source>
        <dbReference type="ARBA" id="ARBA00022692"/>
    </source>
</evidence>
<evidence type="ECO:0000256" key="17">
    <source>
        <dbReference type="SAM" id="MobiDB-lite"/>
    </source>
</evidence>
<evidence type="ECO:0000256" key="14">
    <source>
        <dbReference type="ARBA" id="ARBA00049638"/>
    </source>
</evidence>
<dbReference type="InterPro" id="IPR028082">
    <property type="entry name" value="Peripla_BP_I"/>
</dbReference>
<dbReference type="GO" id="GO:0015276">
    <property type="term" value="F:ligand-gated monoatomic ion channel activity"/>
    <property type="evidence" value="ECO:0007669"/>
    <property type="project" value="InterPro"/>
</dbReference>
<gene>
    <name evidence="22" type="primary">LOC110765395</name>
</gene>
<evidence type="ECO:0000256" key="11">
    <source>
        <dbReference type="ARBA" id="ARBA00023180"/>
    </source>
</evidence>
<evidence type="ECO:0000313" key="21">
    <source>
        <dbReference type="Proteomes" id="UP000515124"/>
    </source>
</evidence>
<evidence type="ECO:0000313" key="22">
    <source>
        <dbReference type="RefSeq" id="XP_021824225.1"/>
    </source>
</evidence>
<dbReference type="Pfam" id="PF00060">
    <property type="entry name" value="Lig_chan"/>
    <property type="match status" value="1"/>
</dbReference>
<dbReference type="CDD" id="cd19990">
    <property type="entry name" value="PBP1_GABAb_receptor_plant"/>
    <property type="match status" value="1"/>
</dbReference>
<reference evidence="22" key="1">
    <citation type="submission" date="2025-08" db="UniProtKB">
        <authorList>
            <consortium name="RefSeq"/>
        </authorList>
    </citation>
    <scope>IDENTIFICATION</scope>
</reference>
<evidence type="ECO:0000256" key="18">
    <source>
        <dbReference type="SAM" id="Phobius"/>
    </source>
</evidence>
<dbReference type="InterPro" id="IPR001320">
    <property type="entry name" value="Iontro_rcpt_C"/>
</dbReference>
<dbReference type="Gene3D" id="3.40.190.10">
    <property type="entry name" value="Periplasmic binding protein-like II"/>
    <property type="match status" value="3"/>
</dbReference>
<keyword evidence="12 15" id="KW-1071">Ligand-gated ion channel</keyword>
<evidence type="ECO:0000256" key="9">
    <source>
        <dbReference type="ARBA" id="ARBA00023136"/>
    </source>
</evidence>